<dbReference type="PANTHER" id="PTHR33495:SF2">
    <property type="entry name" value="ANTI-SIGMA FACTOR ANTAGONIST TM_1081-RELATED"/>
    <property type="match status" value="1"/>
</dbReference>
<dbReference type="InterPro" id="IPR003658">
    <property type="entry name" value="Anti-sigma_ant"/>
</dbReference>
<dbReference type="NCBIfam" id="TIGR00377">
    <property type="entry name" value="ant_ant_sig"/>
    <property type="match status" value="1"/>
</dbReference>
<dbReference type="PANTHER" id="PTHR33495">
    <property type="entry name" value="ANTI-SIGMA FACTOR ANTAGONIST TM_1081-RELATED-RELATED"/>
    <property type="match status" value="1"/>
</dbReference>
<dbReference type="InterPro" id="IPR036513">
    <property type="entry name" value="STAS_dom_sf"/>
</dbReference>
<proteinExistence type="inferred from homology"/>
<dbReference type="PROSITE" id="PS50801">
    <property type="entry name" value="STAS"/>
    <property type="match status" value="1"/>
</dbReference>
<dbReference type="EMBL" id="BAAAMR010000086">
    <property type="protein sequence ID" value="GAA2159658.1"/>
    <property type="molecule type" value="Genomic_DNA"/>
</dbReference>
<comment type="similarity">
    <text evidence="1 2">Belongs to the anti-sigma-factor antagonist family.</text>
</comment>
<evidence type="ECO:0000313" key="5">
    <source>
        <dbReference type="EMBL" id="GAA2159658.1"/>
    </source>
</evidence>
<feature type="domain" description="STAS" evidence="4">
    <location>
        <begin position="1"/>
        <end position="82"/>
    </location>
</feature>
<dbReference type="InterPro" id="IPR002645">
    <property type="entry name" value="STAS_dom"/>
</dbReference>
<protein>
    <recommendedName>
        <fullName evidence="2">Anti-sigma factor antagonist</fullName>
    </recommendedName>
</protein>
<accession>A0ABN3ABZ7</accession>
<comment type="caution">
    <text evidence="5">The sequence shown here is derived from an EMBL/GenBank/DDBJ whole genome shotgun (WGS) entry which is preliminary data.</text>
</comment>
<dbReference type="Proteomes" id="UP001501020">
    <property type="component" value="Unassembled WGS sequence"/>
</dbReference>
<name>A0ABN3ABZ7_9ACTN</name>
<sequence>MLRLHGELDVATAAGLHRHIAVVLNEHDPHRLLLELSELTFTDSSGLAVMVWAHQSLDRRGRQLRLYHPHPRVLRILQVTGLHTRLHITESDPKVTLFRRHLGQHRATGSPDGARAGSPVAADVPPPAQ</sequence>
<evidence type="ECO:0000256" key="2">
    <source>
        <dbReference type="RuleBase" id="RU003749"/>
    </source>
</evidence>
<reference evidence="5 6" key="1">
    <citation type="journal article" date="2019" name="Int. J. Syst. Evol. Microbiol.">
        <title>The Global Catalogue of Microorganisms (GCM) 10K type strain sequencing project: providing services to taxonomists for standard genome sequencing and annotation.</title>
        <authorList>
            <consortium name="The Broad Institute Genomics Platform"/>
            <consortium name="The Broad Institute Genome Sequencing Center for Infectious Disease"/>
            <person name="Wu L."/>
            <person name="Ma J."/>
        </authorList>
    </citation>
    <scope>NUCLEOTIDE SEQUENCE [LARGE SCALE GENOMIC DNA]</scope>
    <source>
        <strain evidence="5 6">JCM 13850</strain>
    </source>
</reference>
<dbReference type="SUPFAM" id="SSF52091">
    <property type="entry name" value="SpoIIaa-like"/>
    <property type="match status" value="1"/>
</dbReference>
<dbReference type="CDD" id="cd07043">
    <property type="entry name" value="STAS_anti-anti-sigma_factors"/>
    <property type="match status" value="1"/>
</dbReference>
<evidence type="ECO:0000259" key="4">
    <source>
        <dbReference type="PROSITE" id="PS50801"/>
    </source>
</evidence>
<evidence type="ECO:0000256" key="3">
    <source>
        <dbReference type="SAM" id="MobiDB-lite"/>
    </source>
</evidence>
<evidence type="ECO:0000256" key="1">
    <source>
        <dbReference type="ARBA" id="ARBA00009013"/>
    </source>
</evidence>
<gene>
    <name evidence="5" type="ORF">GCM10009727_71740</name>
</gene>
<feature type="region of interest" description="Disordered" evidence="3">
    <location>
        <begin position="101"/>
        <end position="129"/>
    </location>
</feature>
<keyword evidence="6" id="KW-1185">Reference proteome</keyword>
<evidence type="ECO:0000313" key="6">
    <source>
        <dbReference type="Proteomes" id="UP001501020"/>
    </source>
</evidence>
<dbReference type="Pfam" id="PF01740">
    <property type="entry name" value="STAS"/>
    <property type="match status" value="1"/>
</dbReference>
<dbReference type="Gene3D" id="3.30.750.24">
    <property type="entry name" value="STAS domain"/>
    <property type="match status" value="1"/>
</dbReference>
<organism evidence="5 6">
    <name type="scientific">Actinomadura napierensis</name>
    <dbReference type="NCBI Taxonomy" id="267854"/>
    <lineage>
        <taxon>Bacteria</taxon>
        <taxon>Bacillati</taxon>
        <taxon>Actinomycetota</taxon>
        <taxon>Actinomycetes</taxon>
        <taxon>Streptosporangiales</taxon>
        <taxon>Thermomonosporaceae</taxon>
        <taxon>Actinomadura</taxon>
    </lineage>
</organism>